<dbReference type="SUPFAM" id="SSF57756">
    <property type="entry name" value="Retrovirus zinc finger-like domains"/>
    <property type="match status" value="1"/>
</dbReference>
<dbReference type="Gene3D" id="4.10.60.10">
    <property type="entry name" value="Zinc finger, CCHC-type"/>
    <property type="match status" value="1"/>
</dbReference>
<dbReference type="GeneID" id="117539525"/>
<dbReference type="RefSeq" id="XP_034061612.1">
    <property type="nucleotide sequence ID" value="XM_034205721.1"/>
</dbReference>
<sequence>MTALKKADNETVTEYIIRAEQIITALRSAGEAQSEGLMMAMVMRGLPEKYKPFTLMVTHGDSEVTLGQFKAKLRNFEASEDSASDEMSERVLRVQAATKRKPAKRFIPDGGGEHVGTCWRCGEKGHRKDDCRKKVWCSFCKSKGHTDKACTKKDRGDAARCVSMPGGTREAAGGGDYTLKVRAEETSLQRQQLQTHRKGLIVDTGASSHIINDKKKFKIFDSTFKPKRHSMELADGRRTFAVAHGRGEAEMCLIDSEGRRCKVTLRNALYIPSYPQELFSVKSATANGAKVFFDEGAGRVLGSAWKDRGVCESAERSYAGVRMTAVE</sequence>
<dbReference type="GO" id="GO:0008270">
    <property type="term" value="F:zinc ion binding"/>
    <property type="evidence" value="ECO:0007669"/>
    <property type="project" value="UniProtKB-KW"/>
</dbReference>
<reference evidence="4" key="1">
    <citation type="submission" date="2025-08" db="UniProtKB">
        <authorList>
            <consortium name="RefSeq"/>
        </authorList>
    </citation>
    <scope>IDENTIFICATION</scope>
</reference>
<dbReference type="Pfam" id="PF00098">
    <property type="entry name" value="zf-CCHC"/>
    <property type="match status" value="1"/>
</dbReference>
<dbReference type="Proteomes" id="UP000515161">
    <property type="component" value="Unplaced"/>
</dbReference>
<name>A0A6P8U2G4_GYMAC</name>
<dbReference type="InterPro" id="IPR054722">
    <property type="entry name" value="PolX-like_BBD"/>
</dbReference>
<dbReference type="OrthoDB" id="8938935at2759"/>
<dbReference type="GO" id="GO:0003676">
    <property type="term" value="F:nucleic acid binding"/>
    <property type="evidence" value="ECO:0007669"/>
    <property type="project" value="InterPro"/>
</dbReference>
<proteinExistence type="predicted"/>
<dbReference type="InterPro" id="IPR036875">
    <property type="entry name" value="Znf_CCHC_sf"/>
</dbReference>
<keyword evidence="3" id="KW-1185">Reference proteome</keyword>
<dbReference type="PROSITE" id="PS50158">
    <property type="entry name" value="ZF_CCHC"/>
    <property type="match status" value="1"/>
</dbReference>
<accession>A0A6P8U2G4</accession>
<dbReference type="Pfam" id="PF22936">
    <property type="entry name" value="Pol_BBD"/>
    <property type="match status" value="1"/>
</dbReference>
<gene>
    <name evidence="4" type="primary">LOC117539525</name>
</gene>
<dbReference type="InParanoid" id="A0A6P8U2G4"/>
<evidence type="ECO:0000259" key="2">
    <source>
        <dbReference type="PROSITE" id="PS50158"/>
    </source>
</evidence>
<evidence type="ECO:0000313" key="3">
    <source>
        <dbReference type="Proteomes" id="UP000515161"/>
    </source>
</evidence>
<dbReference type="InterPro" id="IPR001878">
    <property type="entry name" value="Znf_CCHC"/>
</dbReference>
<dbReference type="Pfam" id="PF14223">
    <property type="entry name" value="Retrotran_gag_2"/>
    <property type="match status" value="1"/>
</dbReference>
<evidence type="ECO:0000313" key="4">
    <source>
        <dbReference type="RefSeq" id="XP_034061612.1"/>
    </source>
</evidence>
<evidence type="ECO:0000256" key="1">
    <source>
        <dbReference type="PROSITE-ProRule" id="PRU00047"/>
    </source>
</evidence>
<feature type="domain" description="CCHC-type" evidence="2">
    <location>
        <begin position="118"/>
        <end position="133"/>
    </location>
</feature>
<dbReference type="AlphaFoldDB" id="A0A6P8U2G4"/>
<keyword evidence="1" id="KW-0479">Metal-binding</keyword>
<protein>
    <submittedName>
        <fullName evidence="4">Uncharacterized protein LOC117539525</fullName>
    </submittedName>
</protein>
<keyword evidence="1" id="KW-0862">Zinc</keyword>
<keyword evidence="1" id="KW-0863">Zinc-finger</keyword>
<organism evidence="3 4">
    <name type="scientific">Gymnodraco acuticeps</name>
    <name type="common">Antarctic dragonfish</name>
    <dbReference type="NCBI Taxonomy" id="8218"/>
    <lineage>
        <taxon>Eukaryota</taxon>
        <taxon>Metazoa</taxon>
        <taxon>Chordata</taxon>
        <taxon>Craniata</taxon>
        <taxon>Vertebrata</taxon>
        <taxon>Euteleostomi</taxon>
        <taxon>Actinopterygii</taxon>
        <taxon>Neopterygii</taxon>
        <taxon>Teleostei</taxon>
        <taxon>Neoteleostei</taxon>
        <taxon>Acanthomorphata</taxon>
        <taxon>Eupercaria</taxon>
        <taxon>Perciformes</taxon>
        <taxon>Notothenioidei</taxon>
        <taxon>Bathydraconidae</taxon>
        <taxon>Gymnodraco</taxon>
    </lineage>
</organism>
<dbReference type="KEGG" id="gacu:117539525"/>
<dbReference type="SMART" id="SM00343">
    <property type="entry name" value="ZnF_C2HC"/>
    <property type="match status" value="2"/>
</dbReference>